<sequence>MSRQALKYGENPQQQAWIASDDGSQDLLAIGKFTDPHGQPAFTGARDMSWSSIRDLDAGIEAITRIAAAFDVNVGSVPTIAVLVTHSCPFSAAVGSSDQVINKAIQSNFRAAFGSFLVTNVALSEPVAYKVRQWMGPDRPFEGIAAPSVDPDVIPYFVRKKGKTHLLANPALASLHRDNVQLEPVSRTVRGATLSQEPNPFVPKFPEDWDDQLKRDMCLAWGICAASASNCITIANEGLLVANASGQPERAAASDLAIIQARAAKRSNMLKGAAVVSDSYFSFADALDQLARRKVKAIFATSGSLHDEEVKAHVAQFDVMFHTVPDADGRIFFGH</sequence>
<dbReference type="Pfam" id="PF01808">
    <property type="entry name" value="AICARFT_IMPCHas"/>
    <property type="match status" value="1"/>
</dbReference>
<keyword evidence="2" id="KW-1185">Reference proteome</keyword>
<name>A0A0D6JA58_9HYPH</name>
<dbReference type="KEGG" id="fiy:BN1229_v1_0333"/>
<dbReference type="PANTHER" id="PTHR11692">
    <property type="entry name" value="BIFUNCTIONAL PURINE BIOSYNTHESIS PROTEIN PURH"/>
    <property type="match status" value="1"/>
</dbReference>
<evidence type="ECO:0000313" key="1">
    <source>
        <dbReference type="EMBL" id="CPR15381.1"/>
    </source>
</evidence>
<dbReference type="SUPFAM" id="SSF53927">
    <property type="entry name" value="Cytidine deaminase-like"/>
    <property type="match status" value="1"/>
</dbReference>
<gene>
    <name evidence="1" type="ORF">YBN1229_v1_0333</name>
</gene>
<dbReference type="EC" id="3.5.4.10" evidence="1"/>
<dbReference type="InterPro" id="IPR016193">
    <property type="entry name" value="Cytidine_deaminase-like"/>
</dbReference>
<dbReference type="SMART" id="SM00798">
    <property type="entry name" value="AICARFT_IMPCHas"/>
    <property type="match status" value="1"/>
</dbReference>
<dbReference type="GO" id="GO:0006189">
    <property type="term" value="P:'de novo' IMP biosynthetic process"/>
    <property type="evidence" value="ECO:0007669"/>
    <property type="project" value="TreeGrafter"/>
</dbReference>
<organism evidence="1 2">
    <name type="scientific">Candidatus Filomicrobium marinum</name>
    <dbReference type="NCBI Taxonomy" id="1608628"/>
    <lineage>
        <taxon>Bacteria</taxon>
        <taxon>Pseudomonadati</taxon>
        <taxon>Pseudomonadota</taxon>
        <taxon>Alphaproteobacteria</taxon>
        <taxon>Hyphomicrobiales</taxon>
        <taxon>Hyphomicrobiaceae</taxon>
        <taxon>Filomicrobium</taxon>
    </lineage>
</organism>
<reference evidence="2" key="1">
    <citation type="submission" date="2015-02" db="EMBL/GenBank/DDBJ databases">
        <authorList>
            <person name="Chooi Y.-H."/>
        </authorList>
    </citation>
    <scope>NUCLEOTIDE SEQUENCE [LARGE SCALE GENOMIC DNA]</scope>
    <source>
        <strain evidence="2">strain Y</strain>
    </source>
</reference>
<accession>A0A0D6JA58</accession>
<dbReference type="InterPro" id="IPR002695">
    <property type="entry name" value="PurH-like"/>
</dbReference>
<dbReference type="AlphaFoldDB" id="A0A0D6JA58"/>
<dbReference type="PANTHER" id="PTHR11692:SF0">
    <property type="entry name" value="BIFUNCTIONAL PURINE BIOSYNTHESIS PROTEIN ATIC"/>
    <property type="match status" value="1"/>
</dbReference>
<dbReference type="GO" id="GO:0005829">
    <property type="term" value="C:cytosol"/>
    <property type="evidence" value="ECO:0007669"/>
    <property type="project" value="TreeGrafter"/>
</dbReference>
<dbReference type="RefSeq" id="WP_046475868.1">
    <property type="nucleotide sequence ID" value="NZ_LN829118.1"/>
</dbReference>
<dbReference type="GO" id="GO:0003937">
    <property type="term" value="F:IMP cyclohydrolase activity"/>
    <property type="evidence" value="ECO:0007669"/>
    <property type="project" value="UniProtKB-EC"/>
</dbReference>
<dbReference type="InterPro" id="IPR024051">
    <property type="entry name" value="AICAR_Tfase_dup_dom_sf"/>
</dbReference>
<dbReference type="EMBL" id="LN829119">
    <property type="protein sequence ID" value="CPR15381.1"/>
    <property type="molecule type" value="Genomic_DNA"/>
</dbReference>
<dbReference type="Proteomes" id="UP000033187">
    <property type="component" value="Chromosome 1"/>
</dbReference>
<protein>
    <submittedName>
        <fullName evidence="1">Putative IMP cyclohydrolase</fullName>
        <ecNumber evidence="1">3.5.4.10</ecNumber>
    </submittedName>
</protein>
<keyword evidence="1" id="KW-0378">Hydrolase</keyword>
<proteinExistence type="predicted"/>
<evidence type="ECO:0000313" key="2">
    <source>
        <dbReference type="Proteomes" id="UP000033187"/>
    </source>
</evidence>
<dbReference type="GO" id="GO:0004643">
    <property type="term" value="F:phosphoribosylaminoimidazolecarboxamide formyltransferase activity"/>
    <property type="evidence" value="ECO:0007669"/>
    <property type="project" value="InterPro"/>
</dbReference>
<dbReference type="KEGG" id="fil:BN1229_v1_0329"/>
<dbReference type="Gene3D" id="3.40.140.20">
    <property type="match status" value="2"/>
</dbReference>